<gene>
    <name evidence="2" type="ORF">DWU89_09995</name>
    <name evidence="1" type="ORF">H8784_09755</name>
</gene>
<dbReference type="Proteomes" id="UP000256321">
    <property type="component" value="Unassembled WGS sequence"/>
</dbReference>
<dbReference type="AlphaFoldDB" id="A0A3D8HEG8"/>
<dbReference type="Proteomes" id="UP000629596">
    <property type="component" value="Unassembled WGS sequence"/>
</dbReference>
<dbReference type="InterPro" id="IPR012657">
    <property type="entry name" value="23S_rRNA-intervening_sequence"/>
</dbReference>
<proteinExistence type="predicted"/>
<dbReference type="EMBL" id="QREV01000019">
    <property type="protein sequence ID" value="RDU49336.1"/>
    <property type="molecule type" value="Genomic_DNA"/>
</dbReference>
<evidence type="ECO:0000313" key="4">
    <source>
        <dbReference type="Proteomes" id="UP000629596"/>
    </source>
</evidence>
<evidence type="ECO:0000313" key="1">
    <source>
        <dbReference type="EMBL" id="MBC8602000.1"/>
    </source>
</evidence>
<dbReference type="PIRSF" id="PIRSF035652">
    <property type="entry name" value="CHP02436"/>
    <property type="match status" value="1"/>
</dbReference>
<evidence type="ECO:0000313" key="2">
    <source>
        <dbReference type="EMBL" id="RDU49336.1"/>
    </source>
</evidence>
<dbReference type="Pfam" id="PF05635">
    <property type="entry name" value="23S_rRNA_IVP"/>
    <property type="match status" value="1"/>
</dbReference>
<evidence type="ECO:0000313" key="3">
    <source>
        <dbReference type="Proteomes" id="UP000256321"/>
    </source>
</evidence>
<dbReference type="PANTHER" id="PTHR38471">
    <property type="entry name" value="FOUR HELIX BUNDLE PROTEIN"/>
    <property type="match status" value="1"/>
</dbReference>
<dbReference type="Gene3D" id="1.20.1440.60">
    <property type="entry name" value="23S rRNA-intervening sequence"/>
    <property type="match status" value="1"/>
</dbReference>
<name>A0A3D8HEG8_9BACT</name>
<keyword evidence="4" id="KW-1185">Reference proteome</keyword>
<reference evidence="1 4" key="2">
    <citation type="submission" date="2020-08" db="EMBL/GenBank/DDBJ databases">
        <title>Genome public.</title>
        <authorList>
            <person name="Liu C."/>
            <person name="Sun Q."/>
        </authorList>
    </citation>
    <scope>NUCLEOTIDE SEQUENCE [LARGE SCALE GENOMIC DNA]</scope>
    <source>
        <strain evidence="1 4">426_9</strain>
    </source>
</reference>
<organism evidence="2 3">
    <name type="scientific">Parabacteroides acidifaciens</name>
    <dbReference type="NCBI Taxonomy" id="2290935"/>
    <lineage>
        <taxon>Bacteria</taxon>
        <taxon>Pseudomonadati</taxon>
        <taxon>Bacteroidota</taxon>
        <taxon>Bacteroidia</taxon>
        <taxon>Bacteroidales</taxon>
        <taxon>Tannerellaceae</taxon>
        <taxon>Parabacteroides</taxon>
    </lineage>
</organism>
<comment type="caution">
    <text evidence="2">The sequence shown here is derived from an EMBL/GenBank/DDBJ whole genome shotgun (WGS) entry which is preliminary data.</text>
</comment>
<dbReference type="EMBL" id="JACRTI010000019">
    <property type="protein sequence ID" value="MBC8602000.1"/>
    <property type="molecule type" value="Genomic_DNA"/>
</dbReference>
<accession>A0A3D8HEG8</accession>
<dbReference type="PANTHER" id="PTHR38471:SF2">
    <property type="entry name" value="FOUR HELIX BUNDLE PROTEIN"/>
    <property type="match status" value="1"/>
</dbReference>
<sequence length="119" mass="13604">MPINTRNIILEKSLSFALSIINFCEELEQHKKFVISHQLLKSGTSIGANINEAQNSESRVDFIHKFKIAAKEAEETKYWLLLCQKAPSYPYEEQLLHDLSDILRLINSIINSAKKSVQS</sequence>
<protein>
    <submittedName>
        <fullName evidence="2">Four helix bundle protein</fullName>
    </submittedName>
</protein>
<dbReference type="NCBIfam" id="TIGR02436">
    <property type="entry name" value="four helix bundle protein"/>
    <property type="match status" value="1"/>
</dbReference>
<dbReference type="RefSeq" id="WP_115499502.1">
    <property type="nucleotide sequence ID" value="NZ_JACRTI010000019.1"/>
</dbReference>
<dbReference type="InterPro" id="IPR036583">
    <property type="entry name" value="23S_rRNA_IVS_sf"/>
</dbReference>
<reference evidence="2 3" key="1">
    <citation type="submission" date="2018-07" db="EMBL/GenBank/DDBJ databases">
        <title>Parabacteroides acidifaciens nov. sp., isolated from human feces.</title>
        <authorList>
            <person name="Wang Y.J."/>
        </authorList>
    </citation>
    <scope>NUCLEOTIDE SEQUENCE [LARGE SCALE GENOMIC DNA]</scope>
    <source>
        <strain evidence="2 3">426-9</strain>
    </source>
</reference>
<dbReference type="SUPFAM" id="SSF158446">
    <property type="entry name" value="IVS-encoded protein-like"/>
    <property type="match status" value="1"/>
</dbReference>